<evidence type="ECO:0000313" key="20">
    <source>
        <dbReference type="EMBL" id="ABJ55678.1"/>
    </source>
</evidence>
<evidence type="ECO:0000256" key="11">
    <source>
        <dbReference type="ARBA" id="ARBA00023027"/>
    </source>
</evidence>
<dbReference type="Pfam" id="PF00361">
    <property type="entry name" value="Proton_antipo_M"/>
    <property type="match status" value="1"/>
</dbReference>
<keyword evidence="12 16" id="KW-0830">Ubiquinone</keyword>
<feature type="transmembrane region" description="Helical" evidence="16">
    <location>
        <begin position="393"/>
        <end position="414"/>
    </location>
</feature>
<feature type="transmembrane region" description="Helical" evidence="16">
    <location>
        <begin position="475"/>
        <end position="492"/>
    </location>
</feature>
<evidence type="ECO:0000256" key="10">
    <source>
        <dbReference type="ARBA" id="ARBA00022989"/>
    </source>
</evidence>
<feature type="transmembrane region" description="Helical" evidence="16">
    <location>
        <begin position="568"/>
        <end position="589"/>
    </location>
</feature>
<keyword evidence="5" id="KW-0679">Respiratory chain</keyword>
<dbReference type="InterPro" id="IPR001750">
    <property type="entry name" value="ND/Mrp_TM"/>
</dbReference>
<dbReference type="PANTHER" id="PTHR42829">
    <property type="entry name" value="NADH-UBIQUINONE OXIDOREDUCTASE CHAIN 5"/>
    <property type="match status" value="1"/>
</dbReference>
<dbReference type="GO" id="GO:0003954">
    <property type="term" value="F:NADH dehydrogenase activity"/>
    <property type="evidence" value="ECO:0007669"/>
    <property type="project" value="TreeGrafter"/>
</dbReference>
<protein>
    <recommendedName>
        <fullName evidence="3 16">NADH-ubiquinone oxidoreductase chain 5</fullName>
        <ecNumber evidence="2 16">7.1.1.2</ecNumber>
    </recommendedName>
</protein>
<dbReference type="GO" id="GO:0005743">
    <property type="term" value="C:mitochondrial inner membrane"/>
    <property type="evidence" value="ECO:0007669"/>
    <property type="project" value="UniProtKB-SubCell"/>
</dbReference>
<feature type="transmembrane region" description="Helical" evidence="16">
    <location>
        <begin position="499"/>
        <end position="522"/>
    </location>
</feature>
<comment type="catalytic activity">
    <reaction evidence="15 16">
        <text>a ubiquinone + NADH + 5 H(+)(in) = a ubiquinol + NAD(+) + 4 H(+)(out)</text>
        <dbReference type="Rhea" id="RHEA:29091"/>
        <dbReference type="Rhea" id="RHEA-COMP:9565"/>
        <dbReference type="Rhea" id="RHEA-COMP:9566"/>
        <dbReference type="ChEBI" id="CHEBI:15378"/>
        <dbReference type="ChEBI" id="CHEBI:16389"/>
        <dbReference type="ChEBI" id="CHEBI:17976"/>
        <dbReference type="ChEBI" id="CHEBI:57540"/>
        <dbReference type="ChEBI" id="CHEBI:57945"/>
        <dbReference type="EC" id="7.1.1.2"/>
    </reaction>
</comment>
<feature type="transmembrane region" description="Helical" evidence="16">
    <location>
        <begin position="20"/>
        <end position="46"/>
    </location>
</feature>
<proteinExistence type="inferred from homology"/>
<accession>C9V3M3</accession>
<evidence type="ECO:0000256" key="9">
    <source>
        <dbReference type="ARBA" id="ARBA00022982"/>
    </source>
</evidence>
<evidence type="ECO:0000256" key="12">
    <source>
        <dbReference type="ARBA" id="ARBA00023075"/>
    </source>
</evidence>
<evidence type="ECO:0000259" key="18">
    <source>
        <dbReference type="Pfam" id="PF00662"/>
    </source>
</evidence>
<feature type="domain" description="NADH:quinone oxidoreductase/Mrp antiporter transmembrane" evidence="17">
    <location>
        <begin position="125"/>
        <end position="402"/>
    </location>
</feature>
<dbReference type="EC" id="7.1.1.2" evidence="2 16"/>
<keyword evidence="14 16" id="KW-0472">Membrane</keyword>
<evidence type="ECO:0000256" key="6">
    <source>
        <dbReference type="ARBA" id="ARBA00022692"/>
    </source>
</evidence>
<feature type="transmembrane region" description="Helical" evidence="16">
    <location>
        <begin position="287"/>
        <end position="309"/>
    </location>
</feature>
<geneLocation type="mitochondrion" evidence="20"/>
<gene>
    <name evidence="20" type="primary">ND5</name>
</gene>
<dbReference type="AlphaFoldDB" id="C9V3M3"/>
<feature type="transmembrane region" description="Helical" evidence="16">
    <location>
        <begin position="230"/>
        <end position="249"/>
    </location>
</feature>
<comment type="similarity">
    <text evidence="16">Belongs to the complex I subunit 5 family.</text>
</comment>
<dbReference type="GO" id="GO:0008137">
    <property type="term" value="F:NADH dehydrogenase (ubiquinone) activity"/>
    <property type="evidence" value="ECO:0007669"/>
    <property type="project" value="UniProtKB-EC"/>
</dbReference>
<dbReference type="InterPro" id="IPR003945">
    <property type="entry name" value="NU5C-like"/>
</dbReference>
<evidence type="ECO:0000256" key="5">
    <source>
        <dbReference type="ARBA" id="ARBA00022660"/>
    </source>
</evidence>
<keyword evidence="8" id="KW-1278">Translocase</keyword>
<keyword evidence="7" id="KW-0999">Mitochondrion inner membrane</keyword>
<evidence type="ECO:0000256" key="16">
    <source>
        <dbReference type="RuleBase" id="RU003404"/>
    </source>
</evidence>
<feature type="transmembrane region" description="Helical" evidence="16">
    <location>
        <begin position="261"/>
        <end position="280"/>
    </location>
</feature>
<keyword evidence="6 16" id="KW-0812">Transmembrane</keyword>
<evidence type="ECO:0000256" key="8">
    <source>
        <dbReference type="ARBA" id="ARBA00022967"/>
    </source>
</evidence>
<keyword evidence="11 16" id="KW-0520">NAD</keyword>
<evidence type="ECO:0000256" key="4">
    <source>
        <dbReference type="ARBA" id="ARBA00022448"/>
    </source>
</evidence>
<dbReference type="PRINTS" id="PR01434">
    <property type="entry name" value="NADHDHGNASE5"/>
</dbReference>
<feature type="transmembrane region" description="Helical" evidence="16">
    <location>
        <begin position="102"/>
        <end position="121"/>
    </location>
</feature>
<evidence type="ECO:0000256" key="3">
    <source>
        <dbReference type="ARBA" id="ARBA00021096"/>
    </source>
</evidence>
<feature type="transmembrane region" description="Helical" evidence="16">
    <location>
        <begin position="127"/>
        <end position="147"/>
    </location>
</feature>
<feature type="transmembrane region" description="Helical" evidence="16">
    <location>
        <begin position="66"/>
        <end position="90"/>
    </location>
</feature>
<organism evidence="20">
    <name type="scientific">Loripes lacteus</name>
    <dbReference type="NCBI Taxonomy" id="406538"/>
    <lineage>
        <taxon>Eukaryota</taxon>
        <taxon>Metazoa</taxon>
        <taxon>Spiralia</taxon>
        <taxon>Lophotrochozoa</taxon>
        <taxon>Mollusca</taxon>
        <taxon>Bivalvia</taxon>
        <taxon>Autobranchia</taxon>
        <taxon>Heteroconchia</taxon>
        <taxon>Euheterodonta</taxon>
        <taxon>Imparidentia</taxon>
        <taxon>Lucinida</taxon>
        <taxon>Lucinoidea</taxon>
        <taxon>Lucinidae</taxon>
        <taxon>Loripes</taxon>
    </lineage>
</organism>
<name>C9V3M3_9BIVA</name>
<dbReference type="Pfam" id="PF00662">
    <property type="entry name" value="Proton_antipo_N"/>
    <property type="match status" value="1"/>
</dbReference>
<feature type="transmembrane region" description="Helical" evidence="16">
    <location>
        <begin position="168"/>
        <end position="187"/>
    </location>
</feature>
<dbReference type="GO" id="GO:0015990">
    <property type="term" value="P:electron transport coupled proton transport"/>
    <property type="evidence" value="ECO:0007669"/>
    <property type="project" value="TreeGrafter"/>
</dbReference>
<evidence type="ECO:0000256" key="1">
    <source>
        <dbReference type="ARBA" id="ARBA00004448"/>
    </source>
</evidence>
<feature type="transmembrane region" description="Helical" evidence="16">
    <location>
        <begin position="354"/>
        <end position="373"/>
    </location>
</feature>
<dbReference type="PANTHER" id="PTHR42829:SF2">
    <property type="entry name" value="NADH-UBIQUINONE OXIDOREDUCTASE CHAIN 5"/>
    <property type="match status" value="1"/>
</dbReference>
<evidence type="ECO:0000256" key="2">
    <source>
        <dbReference type="ARBA" id="ARBA00012944"/>
    </source>
</evidence>
<evidence type="ECO:0000256" key="15">
    <source>
        <dbReference type="ARBA" id="ARBA00049551"/>
    </source>
</evidence>
<feature type="transmembrane region" description="Helical" evidence="16">
    <location>
        <begin position="315"/>
        <end position="333"/>
    </location>
</feature>
<feature type="domain" description="NADH-Ubiquinone oxidoreductase (complex I) chain 5 N-terminal" evidence="18">
    <location>
        <begin position="56"/>
        <end position="106"/>
    </location>
</feature>
<feature type="transmembrane region" description="Helical" evidence="16">
    <location>
        <begin position="193"/>
        <end position="218"/>
    </location>
</feature>
<dbReference type="GeneID" id="8457711"/>
<reference evidence="20" key="1">
    <citation type="submission" date="2006-10" db="EMBL/GenBank/DDBJ databases">
        <title>The complete sequences and gene organization of the mitochondrial genomes of the heterodont bivalves Loripes lacteus and Lucinella divaricata.</title>
        <authorList>
            <person name="Dreyer H."/>
            <person name="Steiner G."/>
            <person name="Satler M."/>
        </authorList>
    </citation>
    <scope>NUCLEOTIDE SEQUENCE</scope>
</reference>
<dbReference type="GO" id="GO:0042773">
    <property type="term" value="P:ATP synthesis coupled electron transport"/>
    <property type="evidence" value="ECO:0007669"/>
    <property type="project" value="InterPro"/>
</dbReference>
<evidence type="ECO:0000256" key="7">
    <source>
        <dbReference type="ARBA" id="ARBA00022792"/>
    </source>
</evidence>
<evidence type="ECO:0000256" key="13">
    <source>
        <dbReference type="ARBA" id="ARBA00023128"/>
    </source>
</evidence>
<keyword evidence="10 16" id="KW-1133">Transmembrane helix</keyword>
<evidence type="ECO:0000256" key="14">
    <source>
        <dbReference type="ARBA" id="ARBA00023136"/>
    </source>
</evidence>
<evidence type="ECO:0000259" key="19">
    <source>
        <dbReference type="Pfam" id="PF06455"/>
    </source>
</evidence>
<dbReference type="RefSeq" id="YP_003208153.1">
    <property type="nucleotide sequence ID" value="NC_013271.1"/>
</dbReference>
<dbReference type="EMBL" id="EF043341">
    <property type="protein sequence ID" value="ABJ55678.1"/>
    <property type="molecule type" value="Genomic_DNA"/>
</dbReference>
<dbReference type="InterPro" id="IPR001516">
    <property type="entry name" value="Proton_antipo_N"/>
</dbReference>
<dbReference type="CTD" id="4540"/>
<dbReference type="InterPro" id="IPR010934">
    <property type="entry name" value="NADH_DH_su5_C"/>
</dbReference>
<keyword evidence="13 16" id="KW-0496">Mitochondrion</keyword>
<sequence length="590" mass="64516">MSSVRLHISLSYGFWNSLGLFCRSSVFAGSGCFFGLLICYSCLSLVNYEGGVVIEWFMSSGLMGVNFIVVVDGFSLLFSSVVLLISFFIMLFSTTYMMNEMFLSRFIWLVMLFVVSMNLLIFVPSLIGVILGWDGLGLISFLLVIYYQNGKSLGAGMVTAFMNRVGDALLLLGVSLLSTCGHWSMWGWGKEEILSIVLLLVVVLSTTKSAQFPFSYWLPAAMSAPTPVSALVHSSTLVTAGVYLLIRIIPNVTVDSGVGGWWLLTASVFTMLMSGVSACFEMDMKKIVALSTLSQLAVMMFSLSLGYYSLALFHLLSHALFKALLFVGVGCVIHSQDDWQDFRMASGLWAKMPLVSGCIMMAGLALSGLPFLGGFYSKDLVVEGMLMGGVSTFLGFIVGLSLMMTIIYSGRLFLSSVLGGLSLNVVQVGEGDLSIYEAIPLVCLGFASSLGGWFLQSVMFDFGDLFLLEVSFKSFMNFIILCGAVLFVLRFVSKMSKFIVSLVTKNFVVSFFSTMSFMSYVVSGLNHSFLKSSSVSYKVVDLGWNEGVLGGFSLFDYLVKLNESLLSFWWGVLGRCILFSVTLLLVLLLV</sequence>
<evidence type="ECO:0000259" key="17">
    <source>
        <dbReference type="Pfam" id="PF00361"/>
    </source>
</evidence>
<keyword evidence="4 16" id="KW-0813">Transport</keyword>
<feature type="domain" description="NADH dehydrogenase subunit 5 C-terminal" evidence="19">
    <location>
        <begin position="408"/>
        <end position="589"/>
    </location>
</feature>
<comment type="function">
    <text evidence="16">Core subunit of the mitochondrial membrane respiratory chain NADH dehydrogenase (Complex I) which catalyzes electron transfer from NADH through the respiratory chain, using ubiquinone as an electron acceptor. Essential for the catalytic activity and assembly of complex I.</text>
</comment>
<dbReference type="Pfam" id="PF06455">
    <property type="entry name" value="NADH5_C"/>
    <property type="match status" value="1"/>
</dbReference>
<keyword evidence="9" id="KW-0249">Electron transport</keyword>
<comment type="subcellular location">
    <subcellularLocation>
        <location evidence="1">Mitochondrion inner membrane</location>
        <topology evidence="1">Multi-pass membrane protein</topology>
    </subcellularLocation>
</comment>
<feature type="transmembrane region" description="Helical" evidence="16">
    <location>
        <begin position="435"/>
        <end position="455"/>
    </location>
</feature>